<dbReference type="AlphaFoldDB" id="A0A914Z3U1"/>
<protein>
    <submittedName>
        <fullName evidence="4">Uncharacterized protein</fullName>
    </submittedName>
</protein>
<evidence type="ECO:0000256" key="2">
    <source>
        <dbReference type="SAM" id="SignalP"/>
    </source>
</evidence>
<evidence type="ECO:0000313" key="4">
    <source>
        <dbReference type="WBParaSite" id="PSU_v2.g737.t1"/>
    </source>
</evidence>
<evidence type="ECO:0000313" key="3">
    <source>
        <dbReference type="Proteomes" id="UP000887577"/>
    </source>
</evidence>
<keyword evidence="3" id="KW-1185">Reference proteome</keyword>
<keyword evidence="2" id="KW-0732">Signal</keyword>
<sequence>MKVAPIGLMNLLAVMDLEASLIYLKGIGVLDYNAELVNRGQGMFASSPEVLKNIVEDDVNPKRAFIIKAMNQLFEEVMRNGITVDLNGKASISDLITQTKMVRKRNEAKLKNYSASADSKLSQQSQASQSSQPLKLENFPQLQQLIEHLSTVHFSTVDFRPATLYLMSKKGSKIAARYGVTFDVQLRKNQHITSGTLGGDFDMHVSPLGPQNLLMIMDLEGACIQLSKQNAIKYSKENENKGLDVGLIHSSMLEEIVEQPDHERREWLVKAINQLIKLTLEEGDII</sequence>
<feature type="chain" id="PRO_5037479058" evidence="2">
    <location>
        <begin position="20"/>
        <end position="286"/>
    </location>
</feature>
<dbReference type="Proteomes" id="UP000887577">
    <property type="component" value="Unplaced"/>
</dbReference>
<accession>A0A914Z3U1</accession>
<dbReference type="WBParaSite" id="PSU_v2.g737.t1">
    <property type="protein sequence ID" value="PSU_v2.g737.t1"/>
    <property type="gene ID" value="PSU_v2.g737"/>
</dbReference>
<feature type="region of interest" description="Disordered" evidence="1">
    <location>
        <begin position="113"/>
        <end position="134"/>
    </location>
</feature>
<proteinExistence type="predicted"/>
<organism evidence="3 4">
    <name type="scientific">Panagrolaimus superbus</name>
    <dbReference type="NCBI Taxonomy" id="310955"/>
    <lineage>
        <taxon>Eukaryota</taxon>
        <taxon>Metazoa</taxon>
        <taxon>Ecdysozoa</taxon>
        <taxon>Nematoda</taxon>
        <taxon>Chromadorea</taxon>
        <taxon>Rhabditida</taxon>
        <taxon>Tylenchina</taxon>
        <taxon>Panagrolaimomorpha</taxon>
        <taxon>Panagrolaimoidea</taxon>
        <taxon>Panagrolaimidae</taxon>
        <taxon>Panagrolaimus</taxon>
    </lineage>
</organism>
<evidence type="ECO:0000256" key="1">
    <source>
        <dbReference type="SAM" id="MobiDB-lite"/>
    </source>
</evidence>
<feature type="compositionally biased region" description="Low complexity" evidence="1">
    <location>
        <begin position="114"/>
        <end position="132"/>
    </location>
</feature>
<name>A0A914Z3U1_9BILA</name>
<reference evidence="4" key="1">
    <citation type="submission" date="2022-11" db="UniProtKB">
        <authorList>
            <consortium name="WormBaseParasite"/>
        </authorList>
    </citation>
    <scope>IDENTIFICATION</scope>
</reference>
<feature type="signal peptide" evidence="2">
    <location>
        <begin position="1"/>
        <end position="19"/>
    </location>
</feature>